<evidence type="ECO:0000313" key="2">
    <source>
        <dbReference type="Proteomes" id="UP001162541"/>
    </source>
</evidence>
<protein>
    <submittedName>
        <fullName evidence="1">Uncharacterized protein</fullName>
    </submittedName>
</protein>
<accession>A0AAF6BGE4</accession>
<evidence type="ECO:0000313" key="1">
    <source>
        <dbReference type="EMBL" id="BBN11078.1"/>
    </source>
</evidence>
<dbReference type="EMBL" id="AP019870">
    <property type="protein sequence ID" value="BBN11078.1"/>
    <property type="molecule type" value="Genomic_DNA"/>
</dbReference>
<dbReference type="Proteomes" id="UP001162541">
    <property type="component" value="Chromosome 5"/>
</dbReference>
<gene>
    <name evidence="1" type="ORF">Mp_5g08850</name>
</gene>
<name>A0AAF6BGE4_MARPO</name>
<sequence length="13" mass="1535">MEGREAWSPKRTS</sequence>
<organism evidence="1 2">
    <name type="scientific">Marchantia polymorpha subsp. ruderalis</name>
    <dbReference type="NCBI Taxonomy" id="1480154"/>
    <lineage>
        <taxon>Eukaryota</taxon>
        <taxon>Viridiplantae</taxon>
        <taxon>Streptophyta</taxon>
        <taxon>Embryophyta</taxon>
        <taxon>Marchantiophyta</taxon>
        <taxon>Marchantiopsida</taxon>
        <taxon>Marchantiidae</taxon>
        <taxon>Marchantiales</taxon>
        <taxon>Marchantiaceae</taxon>
        <taxon>Marchantia</taxon>
    </lineage>
</organism>
<reference evidence="2" key="1">
    <citation type="journal article" date="2020" name="Curr. Biol.">
        <title>Chromatin organization in early land plants reveals an ancestral association between H3K27me3, transposons, and constitutive heterochromatin.</title>
        <authorList>
            <person name="Montgomery S.A."/>
            <person name="Tanizawa Y."/>
            <person name="Galik B."/>
            <person name="Wang N."/>
            <person name="Ito T."/>
            <person name="Mochizuki T."/>
            <person name="Akimcheva S."/>
            <person name="Bowman J.L."/>
            <person name="Cognat V."/>
            <person name="Marechal-Drouard L."/>
            <person name="Ekker H."/>
            <person name="Hong S.F."/>
            <person name="Kohchi T."/>
            <person name="Lin S.S."/>
            <person name="Liu L.D."/>
            <person name="Nakamura Y."/>
            <person name="Valeeva L.R."/>
            <person name="Shakirov E.V."/>
            <person name="Shippen D.E."/>
            <person name="Wei W.L."/>
            <person name="Yagura M."/>
            <person name="Yamaoka S."/>
            <person name="Yamato K.T."/>
            <person name="Liu C."/>
            <person name="Berger F."/>
        </authorList>
    </citation>
    <scope>NUCLEOTIDE SEQUENCE [LARGE SCALE GENOMIC DNA]</scope>
    <source>
        <strain evidence="2">Tak-1</strain>
    </source>
</reference>
<proteinExistence type="predicted"/>